<accession>A0A914RLJ7</accession>
<keyword evidence="2" id="KW-1185">Reference proteome</keyword>
<sequence>MEEAERLLEQSLQRREQPETESDVKGDQMEAEEMLRKSMLTLNGVENGIDRVEMLTSSSKAPEVVTGGNSQLSAITASRSSVARTTTMRTTTLSITPGTPPLLLLKAVEKTKESAAPMKVNVIYV</sequence>
<feature type="region of interest" description="Disordered" evidence="1">
    <location>
        <begin position="1"/>
        <end position="29"/>
    </location>
</feature>
<name>A0A914RLJ7_PAREQ</name>
<dbReference type="AlphaFoldDB" id="A0A914RLJ7"/>
<organism evidence="2 3">
    <name type="scientific">Parascaris equorum</name>
    <name type="common">Equine roundworm</name>
    <dbReference type="NCBI Taxonomy" id="6256"/>
    <lineage>
        <taxon>Eukaryota</taxon>
        <taxon>Metazoa</taxon>
        <taxon>Ecdysozoa</taxon>
        <taxon>Nematoda</taxon>
        <taxon>Chromadorea</taxon>
        <taxon>Rhabditida</taxon>
        <taxon>Spirurina</taxon>
        <taxon>Ascaridomorpha</taxon>
        <taxon>Ascaridoidea</taxon>
        <taxon>Ascarididae</taxon>
        <taxon>Parascaris</taxon>
    </lineage>
</organism>
<evidence type="ECO:0000256" key="1">
    <source>
        <dbReference type="SAM" id="MobiDB-lite"/>
    </source>
</evidence>
<reference evidence="3" key="1">
    <citation type="submission" date="2022-11" db="UniProtKB">
        <authorList>
            <consortium name="WormBaseParasite"/>
        </authorList>
    </citation>
    <scope>IDENTIFICATION</scope>
</reference>
<evidence type="ECO:0000313" key="3">
    <source>
        <dbReference type="WBParaSite" id="PEQ_0000737901-mRNA-1"/>
    </source>
</evidence>
<dbReference type="WBParaSite" id="PEQ_0000737901-mRNA-1">
    <property type="protein sequence ID" value="PEQ_0000737901-mRNA-1"/>
    <property type="gene ID" value="PEQ_0000737901"/>
</dbReference>
<protein>
    <submittedName>
        <fullName evidence="3">Uncharacterized protein</fullName>
    </submittedName>
</protein>
<dbReference type="Proteomes" id="UP000887564">
    <property type="component" value="Unplaced"/>
</dbReference>
<proteinExistence type="predicted"/>
<evidence type="ECO:0000313" key="2">
    <source>
        <dbReference type="Proteomes" id="UP000887564"/>
    </source>
</evidence>